<evidence type="ECO:0000313" key="3">
    <source>
        <dbReference type="Proteomes" id="UP000467252"/>
    </source>
</evidence>
<feature type="region of interest" description="Disordered" evidence="1">
    <location>
        <begin position="91"/>
        <end position="111"/>
    </location>
</feature>
<dbReference type="AlphaFoldDB" id="A0A7I7UMB7"/>
<evidence type="ECO:0000256" key="1">
    <source>
        <dbReference type="SAM" id="MobiDB-lite"/>
    </source>
</evidence>
<name>A0A7I7UMB7_MYCPV</name>
<sequence>MLVVSDVVVGSVAVSLSEPQPANTSTDAVTITTAAEIAVALITRLPSAQVSVSKAQANGRSSSTEYIHPALGATANVSTLKGVSVIGGWTAAGAPGTPGRRSRCPPRPGDV</sequence>
<reference evidence="2 3" key="1">
    <citation type="journal article" date="2019" name="Emerg. Microbes Infect.">
        <title>Comprehensive subspecies identification of 175 nontuberculous mycobacteria species based on 7547 genomic profiles.</title>
        <authorList>
            <person name="Matsumoto Y."/>
            <person name="Kinjo T."/>
            <person name="Motooka D."/>
            <person name="Nabeya D."/>
            <person name="Jung N."/>
            <person name="Uechi K."/>
            <person name="Horii T."/>
            <person name="Iida T."/>
            <person name="Fujita J."/>
            <person name="Nakamura S."/>
        </authorList>
    </citation>
    <scope>NUCLEOTIDE SEQUENCE [LARGE SCALE GENOMIC DNA]</scope>
    <source>
        <strain evidence="2 3">JCM 6370</strain>
    </source>
</reference>
<keyword evidence="3" id="KW-1185">Reference proteome</keyword>
<accession>A0A7I7UMB7</accession>
<proteinExistence type="predicted"/>
<gene>
    <name evidence="2" type="ORF">MPUL_29170</name>
</gene>
<evidence type="ECO:0000313" key="2">
    <source>
        <dbReference type="EMBL" id="BBY81759.1"/>
    </source>
</evidence>
<dbReference type="Proteomes" id="UP000467252">
    <property type="component" value="Chromosome"/>
</dbReference>
<organism evidence="2 3">
    <name type="scientific">Mycolicibacterium pulveris</name>
    <name type="common">Mycobacterium pulveris</name>
    <dbReference type="NCBI Taxonomy" id="36813"/>
    <lineage>
        <taxon>Bacteria</taxon>
        <taxon>Bacillati</taxon>
        <taxon>Actinomycetota</taxon>
        <taxon>Actinomycetes</taxon>
        <taxon>Mycobacteriales</taxon>
        <taxon>Mycobacteriaceae</taxon>
        <taxon>Mycolicibacterium</taxon>
    </lineage>
</organism>
<dbReference type="EMBL" id="AP022599">
    <property type="protein sequence ID" value="BBY81759.1"/>
    <property type="molecule type" value="Genomic_DNA"/>
</dbReference>
<protein>
    <submittedName>
        <fullName evidence="2">Uncharacterized protein</fullName>
    </submittedName>
</protein>